<protein>
    <submittedName>
        <fullName evidence="1">Uncharacterized protein</fullName>
    </submittedName>
</protein>
<organism evidence="1 2">
    <name type="scientific">Coemansia reversa (strain ATCC 12441 / NRRL 1564)</name>
    <dbReference type="NCBI Taxonomy" id="763665"/>
    <lineage>
        <taxon>Eukaryota</taxon>
        <taxon>Fungi</taxon>
        <taxon>Fungi incertae sedis</taxon>
        <taxon>Zoopagomycota</taxon>
        <taxon>Kickxellomycotina</taxon>
        <taxon>Kickxellomycetes</taxon>
        <taxon>Kickxellales</taxon>
        <taxon>Kickxellaceae</taxon>
        <taxon>Coemansia</taxon>
    </lineage>
</organism>
<dbReference type="OrthoDB" id="5621550at2759"/>
<feature type="non-terminal residue" evidence="1">
    <location>
        <position position="163"/>
    </location>
</feature>
<gene>
    <name evidence="1" type="ORF">COEREDRAFT_6230</name>
</gene>
<keyword evidence="2" id="KW-1185">Reference proteome</keyword>
<name>A0A2G5BK08_COERN</name>
<accession>A0A2G5BK08</accession>
<sequence length="163" mass="18422">MTDQSSFKKFSTLNKNASAHEINTWIRAWEIRGRAGIANVKDALAYVDDNILVRFSKWQEDANVKNHDTFANLKTFLQGQMGLGMTEAGAALELMTFPSTDNIRQFNDTFLHLAQEAGFDKKLGTVGLYAMRMPLSLRELIMTRPTQPSLQEAMNLVRIHVES</sequence>
<reference evidence="1 2" key="1">
    <citation type="journal article" date="2015" name="Genome Biol. Evol.">
        <title>Phylogenomic analyses indicate that early fungi evolved digesting cell walls of algal ancestors of land plants.</title>
        <authorList>
            <person name="Chang Y."/>
            <person name="Wang S."/>
            <person name="Sekimoto S."/>
            <person name="Aerts A.L."/>
            <person name="Choi C."/>
            <person name="Clum A."/>
            <person name="LaButti K.M."/>
            <person name="Lindquist E.A."/>
            <person name="Yee Ngan C."/>
            <person name="Ohm R.A."/>
            <person name="Salamov A.A."/>
            <person name="Grigoriev I.V."/>
            <person name="Spatafora J.W."/>
            <person name="Berbee M.L."/>
        </authorList>
    </citation>
    <scope>NUCLEOTIDE SEQUENCE [LARGE SCALE GENOMIC DNA]</scope>
    <source>
        <strain evidence="1 2">NRRL 1564</strain>
    </source>
</reference>
<evidence type="ECO:0000313" key="2">
    <source>
        <dbReference type="Proteomes" id="UP000242474"/>
    </source>
</evidence>
<dbReference type="AlphaFoldDB" id="A0A2G5BK08"/>
<dbReference type="EMBL" id="KZ303488">
    <property type="protein sequence ID" value="PIA19077.1"/>
    <property type="molecule type" value="Genomic_DNA"/>
</dbReference>
<dbReference type="Proteomes" id="UP000242474">
    <property type="component" value="Unassembled WGS sequence"/>
</dbReference>
<proteinExistence type="predicted"/>
<evidence type="ECO:0000313" key="1">
    <source>
        <dbReference type="EMBL" id="PIA19077.1"/>
    </source>
</evidence>